<dbReference type="Pfam" id="PF11267">
    <property type="entry name" value="DUF3067"/>
    <property type="match status" value="1"/>
</dbReference>
<name>A0A9D4TWV8_CHLVU</name>
<organism evidence="1 2">
    <name type="scientific">Chlorella vulgaris</name>
    <name type="common">Green alga</name>
    <dbReference type="NCBI Taxonomy" id="3077"/>
    <lineage>
        <taxon>Eukaryota</taxon>
        <taxon>Viridiplantae</taxon>
        <taxon>Chlorophyta</taxon>
        <taxon>core chlorophytes</taxon>
        <taxon>Trebouxiophyceae</taxon>
        <taxon>Chlorellales</taxon>
        <taxon>Chlorellaceae</taxon>
        <taxon>Chlorella clade</taxon>
        <taxon>Chlorella</taxon>
    </lineage>
</organism>
<sequence>MQQRRRAPVAPRAGLLGDIFDFESWAPRSSRAWRLGQNVNARPESEDGTDMQEKDVDVLNQRLAAARQSGVASGPASEAAPADELAAAAAAEQSSFLRSTDEEVASALANRIAKVASAKSMSGAGSSGSQSVVDGSVDGSELTGPQLRDLIFNKWDKTFDLSFVRRDIMGKTLICLNVMWTHLEQRSFPMSEEEYDEKLELIALYLNCWGQAERVEAFLRQPARPRKGMPSKPIMGIAVSIQLDLDDATIDEFFAQGGA</sequence>
<dbReference type="AlphaFoldDB" id="A0A9D4TWV8"/>
<dbReference type="InterPro" id="IPR021420">
    <property type="entry name" value="DUF3067"/>
</dbReference>
<keyword evidence="2" id="KW-1185">Reference proteome</keyword>
<gene>
    <name evidence="1" type="ORF">D9Q98_006040</name>
</gene>
<comment type="caution">
    <text evidence="1">The sequence shown here is derived from an EMBL/GenBank/DDBJ whole genome shotgun (WGS) entry which is preliminary data.</text>
</comment>
<reference evidence="1" key="2">
    <citation type="submission" date="2020-11" db="EMBL/GenBank/DDBJ databases">
        <authorList>
            <person name="Cecchin M."/>
            <person name="Marcolungo L."/>
            <person name="Rossato M."/>
            <person name="Girolomoni L."/>
            <person name="Cosentino E."/>
            <person name="Cuine S."/>
            <person name="Li-Beisson Y."/>
            <person name="Delledonne M."/>
            <person name="Ballottari M."/>
        </authorList>
    </citation>
    <scope>NUCLEOTIDE SEQUENCE</scope>
    <source>
        <strain evidence="1">211/11P</strain>
        <tissue evidence="1">Whole cell</tissue>
    </source>
</reference>
<proteinExistence type="predicted"/>
<dbReference type="PANTHER" id="PTHR35126">
    <property type="entry name" value="SLR0598 PROTEIN"/>
    <property type="match status" value="1"/>
</dbReference>
<reference evidence="1" key="1">
    <citation type="journal article" date="2019" name="Plant J.">
        <title>Chlorella vulgaris genome assembly and annotation reveals the molecular basis for metabolic acclimation to high light conditions.</title>
        <authorList>
            <person name="Cecchin M."/>
            <person name="Marcolungo L."/>
            <person name="Rossato M."/>
            <person name="Girolomoni L."/>
            <person name="Cosentino E."/>
            <person name="Cuine S."/>
            <person name="Li-Beisson Y."/>
            <person name="Delledonne M."/>
            <person name="Ballottari M."/>
        </authorList>
    </citation>
    <scope>NUCLEOTIDE SEQUENCE</scope>
    <source>
        <strain evidence="1">211/11P</strain>
    </source>
</reference>
<dbReference type="EMBL" id="SIDB01000002">
    <property type="protein sequence ID" value="KAI3436623.1"/>
    <property type="molecule type" value="Genomic_DNA"/>
</dbReference>
<dbReference type="OrthoDB" id="5234at2759"/>
<evidence type="ECO:0000313" key="1">
    <source>
        <dbReference type="EMBL" id="KAI3436623.1"/>
    </source>
</evidence>
<dbReference type="Proteomes" id="UP001055712">
    <property type="component" value="Unassembled WGS sequence"/>
</dbReference>
<protein>
    <submittedName>
        <fullName evidence="1">Uncharacterized protein</fullName>
    </submittedName>
</protein>
<evidence type="ECO:0000313" key="2">
    <source>
        <dbReference type="Proteomes" id="UP001055712"/>
    </source>
</evidence>
<accession>A0A9D4TWV8</accession>
<dbReference type="PANTHER" id="PTHR35126:SF1">
    <property type="entry name" value="DUF3067 DOMAIN-CONTAINING PROTEIN"/>
    <property type="match status" value="1"/>
</dbReference>
<dbReference type="Gene3D" id="3.30.428.40">
    <property type="entry name" value="Protein of unknown function DUF3067"/>
    <property type="match status" value="1"/>
</dbReference>